<gene>
    <name evidence="2" type="ORF">METZ01_LOCUS42867</name>
</gene>
<proteinExistence type="predicted"/>
<evidence type="ECO:0000313" key="2">
    <source>
        <dbReference type="EMBL" id="SUZ90013.1"/>
    </source>
</evidence>
<evidence type="ECO:0000259" key="1">
    <source>
        <dbReference type="Pfam" id="PF14478"/>
    </source>
</evidence>
<dbReference type="InterPro" id="IPR027954">
    <property type="entry name" value="Transcobalamin-like_C"/>
</dbReference>
<feature type="domain" description="Transcobalamin-like C-terminal" evidence="1">
    <location>
        <begin position="123"/>
        <end position="179"/>
    </location>
</feature>
<protein>
    <recommendedName>
        <fullName evidence="1">Transcobalamin-like C-terminal domain-containing protein</fullName>
    </recommendedName>
</protein>
<dbReference type="Pfam" id="PF14478">
    <property type="entry name" value="DUF4430"/>
    <property type="match status" value="1"/>
</dbReference>
<sequence>VSNKLKPASILVLVTLVLLTSTIQDALSKETAKFVGDNESAHHGLPLEWNGDQVICVLYPPDYPHAEFNYGVTMIDSDGTTLGANENYNGTGACIGGFEGYSEGLKFMMDATRAAGGRLAVGYEVGEWGPFVHTIGGLNANQVTGDFNGAYWNLGHNGEMSMVGIGDLVLSEGDVILWSIGAW</sequence>
<dbReference type="EMBL" id="UINC01001858">
    <property type="protein sequence ID" value="SUZ90013.1"/>
    <property type="molecule type" value="Genomic_DNA"/>
</dbReference>
<name>A0A381RLX1_9ZZZZ</name>
<dbReference type="Gene3D" id="2.170.130.30">
    <property type="match status" value="1"/>
</dbReference>
<dbReference type="AlphaFoldDB" id="A0A381RLX1"/>
<organism evidence="2">
    <name type="scientific">marine metagenome</name>
    <dbReference type="NCBI Taxonomy" id="408172"/>
    <lineage>
        <taxon>unclassified sequences</taxon>
        <taxon>metagenomes</taxon>
        <taxon>ecological metagenomes</taxon>
    </lineage>
</organism>
<feature type="non-terminal residue" evidence="2">
    <location>
        <position position="1"/>
    </location>
</feature>
<reference evidence="2" key="1">
    <citation type="submission" date="2018-05" db="EMBL/GenBank/DDBJ databases">
        <authorList>
            <person name="Lanie J.A."/>
            <person name="Ng W.-L."/>
            <person name="Kazmierczak K.M."/>
            <person name="Andrzejewski T.M."/>
            <person name="Davidsen T.M."/>
            <person name="Wayne K.J."/>
            <person name="Tettelin H."/>
            <person name="Glass J.I."/>
            <person name="Rusch D."/>
            <person name="Podicherti R."/>
            <person name="Tsui H.-C.T."/>
            <person name="Winkler M.E."/>
        </authorList>
    </citation>
    <scope>NUCLEOTIDE SEQUENCE</scope>
</reference>
<accession>A0A381RLX1</accession>